<dbReference type="InterPro" id="IPR050498">
    <property type="entry name" value="Ycf3"/>
</dbReference>
<dbReference type="GO" id="GO:0009279">
    <property type="term" value="C:cell outer membrane"/>
    <property type="evidence" value="ECO:0007669"/>
    <property type="project" value="TreeGrafter"/>
</dbReference>
<dbReference type="SUPFAM" id="SSF48452">
    <property type="entry name" value="TPR-like"/>
    <property type="match status" value="1"/>
</dbReference>
<feature type="repeat" description="TPR" evidence="3">
    <location>
        <begin position="209"/>
        <end position="242"/>
    </location>
</feature>
<dbReference type="Pfam" id="PF13414">
    <property type="entry name" value="TPR_11"/>
    <property type="match status" value="2"/>
</dbReference>
<protein>
    <submittedName>
        <fullName evidence="4">Tetratricopeptide repeat protein</fullName>
    </submittedName>
</protein>
<dbReference type="PANTHER" id="PTHR44858">
    <property type="entry name" value="TETRATRICOPEPTIDE REPEAT PROTEIN 6"/>
    <property type="match status" value="1"/>
</dbReference>
<dbReference type="InterPro" id="IPR011990">
    <property type="entry name" value="TPR-like_helical_dom_sf"/>
</dbReference>
<evidence type="ECO:0000256" key="2">
    <source>
        <dbReference type="ARBA" id="ARBA00022803"/>
    </source>
</evidence>
<dbReference type="Pfam" id="PF13424">
    <property type="entry name" value="TPR_12"/>
    <property type="match status" value="1"/>
</dbReference>
<feature type="repeat" description="TPR" evidence="3">
    <location>
        <begin position="243"/>
        <end position="276"/>
    </location>
</feature>
<dbReference type="PROSITE" id="PS50293">
    <property type="entry name" value="TPR_REGION"/>
    <property type="match status" value="4"/>
</dbReference>
<feature type="repeat" description="TPR" evidence="3">
    <location>
        <begin position="141"/>
        <end position="174"/>
    </location>
</feature>
<evidence type="ECO:0000256" key="3">
    <source>
        <dbReference type="PROSITE-ProRule" id="PRU00339"/>
    </source>
</evidence>
<proteinExistence type="predicted"/>
<keyword evidence="2 3" id="KW-0802">TPR repeat</keyword>
<dbReference type="Gene3D" id="3.40.50.2000">
    <property type="entry name" value="Glycogen Phosphorylase B"/>
    <property type="match status" value="1"/>
</dbReference>
<gene>
    <name evidence="4" type="ORF">RMQ68_06665</name>
</gene>
<dbReference type="AlphaFoldDB" id="A0AA96DHN0"/>
<dbReference type="PROSITE" id="PS50005">
    <property type="entry name" value="TPR"/>
    <property type="match status" value="7"/>
</dbReference>
<feature type="repeat" description="TPR" evidence="3">
    <location>
        <begin position="39"/>
        <end position="72"/>
    </location>
</feature>
<dbReference type="SMART" id="SM00028">
    <property type="entry name" value="TPR"/>
    <property type="match status" value="8"/>
</dbReference>
<dbReference type="Pfam" id="PF13181">
    <property type="entry name" value="TPR_8"/>
    <property type="match status" value="1"/>
</dbReference>
<dbReference type="Gene3D" id="1.25.40.10">
    <property type="entry name" value="Tetratricopeptide repeat domain"/>
    <property type="match status" value="4"/>
</dbReference>
<feature type="repeat" description="TPR" evidence="3">
    <location>
        <begin position="107"/>
        <end position="140"/>
    </location>
</feature>
<dbReference type="EMBL" id="CP134854">
    <property type="protein sequence ID" value="WNL29051.1"/>
    <property type="molecule type" value="Genomic_DNA"/>
</dbReference>
<reference evidence="4" key="1">
    <citation type="submission" date="2023-09" db="EMBL/GenBank/DDBJ databases">
        <title>Arcobacter tbilisiensis sp. nov. isolated from chicken meat in Tbilisi, Georgia.</title>
        <authorList>
            <person name="Matthias R."/>
            <person name="Zautner A.E."/>
        </authorList>
    </citation>
    <scope>NUCLEOTIDE SEQUENCE</scope>
    <source>
        <strain evidence="4">LEO 52</strain>
    </source>
</reference>
<evidence type="ECO:0000313" key="4">
    <source>
        <dbReference type="EMBL" id="WNL29051.1"/>
    </source>
</evidence>
<dbReference type="PANTHER" id="PTHR44858:SF1">
    <property type="entry name" value="UDP-N-ACETYLGLUCOSAMINE--PEPTIDE N-ACETYLGLUCOSAMINYLTRANSFERASE SPINDLY-RELATED"/>
    <property type="match status" value="1"/>
</dbReference>
<name>A0AA96DHN0_9BACT</name>
<feature type="repeat" description="TPR" evidence="3">
    <location>
        <begin position="73"/>
        <end position="106"/>
    </location>
</feature>
<dbReference type="GO" id="GO:0046813">
    <property type="term" value="P:receptor-mediated virion attachment to host cell"/>
    <property type="evidence" value="ECO:0007669"/>
    <property type="project" value="TreeGrafter"/>
</dbReference>
<dbReference type="SUPFAM" id="SSF53756">
    <property type="entry name" value="UDP-Glycosyltransferase/glycogen phosphorylase"/>
    <property type="match status" value="1"/>
</dbReference>
<feature type="repeat" description="TPR" evidence="3">
    <location>
        <begin position="175"/>
        <end position="208"/>
    </location>
</feature>
<organism evidence="4">
    <name type="scientific">Arcobacter sp. AZ-2023</name>
    <dbReference type="NCBI Taxonomy" id="3074453"/>
    <lineage>
        <taxon>Bacteria</taxon>
        <taxon>Pseudomonadati</taxon>
        <taxon>Campylobacterota</taxon>
        <taxon>Epsilonproteobacteria</taxon>
        <taxon>Campylobacterales</taxon>
        <taxon>Arcobacteraceae</taxon>
        <taxon>Arcobacter</taxon>
    </lineage>
</organism>
<accession>A0AA96DHN0</accession>
<keyword evidence="1" id="KW-0677">Repeat</keyword>
<dbReference type="InterPro" id="IPR019734">
    <property type="entry name" value="TPR_rpt"/>
</dbReference>
<sequence>MTQEEKKLSEQAIEFFKKKDYDKSKSLYEEILKTNPKISFIYGNLGVIFKIKGDINRAIKCYIEAIKLDPKNIPIYNNLANAFKEIKNYKMALQVYADILKINPNDFNTFNNIGIIFELIGDNNKAIEAYKQAVRINPNHAKSINNIGVVLYKQKKYKESAQIFEIALQVDENYFEVYSNKGAAYNKAKEYDKAIESLEMAILKIPNHGGAYTNLGNVYNKLHDYEKASKLHEKSIELEPNGSNAYSNLGTSYKYLGLSNKAISSYKKAIELDPNFVNAHFDLATMYLAMEDFENGWKEYEWRFKKEEMIPHIIRHKDIFSKPLFTGAEDIKGKILLLHSEQGYGDSIQFIRFLPQIKEKFGCKIAVKCREGLKELFQTMSEIDVIADRNEATPQFDYQLSIMSMPFVLGMKSINDLPKRIPYLKSTPYKELEIKKEKEKINIGICWSASVTGESYEGKVFDLKFFEPLMNNPKINLYSLQVGEGSEDIKKLGYEDKIIDLTSSLTDFSKTSCLIDNLDLIISSDTAVAHLAGALNKEVWIPLQKIPDWRWTNKGELTKWYPSAKLFRQKTARVWDGVFQSINAKLSKKYKIRVS</sequence>
<evidence type="ECO:0000256" key="1">
    <source>
        <dbReference type="ARBA" id="ARBA00022737"/>
    </source>
</evidence>